<sequence>MLVSPFEEERARISDRLEKLNGELRNVSAMMEEFKIKYVRPAMQIRSPTSAQLFFLNALIQQATNFSIAFFELKKTYNEELEKIKEVDNRETIHNELAKFNM</sequence>
<evidence type="ECO:0000313" key="3">
    <source>
        <dbReference type="Proteomes" id="UP000008068"/>
    </source>
</evidence>
<name>G0NBX0_CAEBE</name>
<dbReference type="FunCoup" id="G0NBX0">
    <property type="interactions" value="371"/>
</dbReference>
<dbReference type="AlphaFoldDB" id="G0NBX0"/>
<evidence type="ECO:0000313" key="2">
    <source>
        <dbReference type="EMBL" id="EGT57104.1"/>
    </source>
</evidence>
<accession>G0NBX0</accession>
<evidence type="ECO:0000256" key="1">
    <source>
        <dbReference type="SAM" id="Coils"/>
    </source>
</evidence>
<reference evidence="3" key="1">
    <citation type="submission" date="2011-07" db="EMBL/GenBank/DDBJ databases">
        <authorList>
            <consortium name="Caenorhabditis brenneri Sequencing and Analysis Consortium"/>
            <person name="Wilson R.K."/>
        </authorList>
    </citation>
    <scope>NUCLEOTIDE SEQUENCE [LARGE SCALE GENOMIC DNA]</scope>
    <source>
        <strain evidence="3">PB2801</strain>
    </source>
</reference>
<keyword evidence="1" id="KW-0175">Coiled coil</keyword>
<feature type="coiled-coil region" evidence="1">
    <location>
        <begin position="10"/>
        <end position="37"/>
    </location>
</feature>
<keyword evidence="3" id="KW-1185">Reference proteome</keyword>
<protein>
    <submittedName>
        <fullName evidence="2">Uncharacterized protein</fullName>
    </submittedName>
</protein>
<dbReference type="Proteomes" id="UP000008068">
    <property type="component" value="Unassembled WGS sequence"/>
</dbReference>
<dbReference type="eggNOG" id="ENOG502TJ7J">
    <property type="taxonomic scope" value="Eukaryota"/>
</dbReference>
<dbReference type="OrthoDB" id="10419293at2759"/>
<gene>
    <name evidence="2" type="ORF">CAEBREN_06431</name>
</gene>
<organism evidence="3">
    <name type="scientific">Caenorhabditis brenneri</name>
    <name type="common">Nematode worm</name>
    <dbReference type="NCBI Taxonomy" id="135651"/>
    <lineage>
        <taxon>Eukaryota</taxon>
        <taxon>Metazoa</taxon>
        <taxon>Ecdysozoa</taxon>
        <taxon>Nematoda</taxon>
        <taxon>Chromadorea</taxon>
        <taxon>Rhabditida</taxon>
        <taxon>Rhabditina</taxon>
        <taxon>Rhabditomorpha</taxon>
        <taxon>Rhabditoidea</taxon>
        <taxon>Rhabditidae</taxon>
        <taxon>Peloderinae</taxon>
        <taxon>Caenorhabditis</taxon>
    </lineage>
</organism>
<dbReference type="HOGENOM" id="CLU_2279949_0_0_1"/>
<dbReference type="EMBL" id="GL379859">
    <property type="protein sequence ID" value="EGT57104.1"/>
    <property type="molecule type" value="Genomic_DNA"/>
</dbReference>
<proteinExistence type="predicted"/>
<dbReference type="InParanoid" id="G0NBX0"/>
<dbReference type="OMA" id="FEMERRQ"/>